<name>X1GBC8_9ZZZZ</name>
<gene>
    <name evidence="1" type="ORF">S03H2_16620</name>
</gene>
<protein>
    <recommendedName>
        <fullName evidence="2">HEAT repeat domain-containing protein</fullName>
    </recommendedName>
</protein>
<evidence type="ECO:0008006" key="2">
    <source>
        <dbReference type="Google" id="ProtNLM"/>
    </source>
</evidence>
<accession>X1GBC8</accession>
<dbReference type="Gene3D" id="1.25.10.10">
    <property type="entry name" value="Leucine-rich Repeat Variant"/>
    <property type="match status" value="1"/>
</dbReference>
<evidence type="ECO:0000313" key="1">
    <source>
        <dbReference type="EMBL" id="GAH42120.1"/>
    </source>
</evidence>
<dbReference type="InterPro" id="IPR016024">
    <property type="entry name" value="ARM-type_fold"/>
</dbReference>
<dbReference type="Pfam" id="PF13646">
    <property type="entry name" value="HEAT_2"/>
    <property type="match status" value="1"/>
</dbReference>
<dbReference type="AlphaFoldDB" id="X1GBC8"/>
<organism evidence="1">
    <name type="scientific">marine sediment metagenome</name>
    <dbReference type="NCBI Taxonomy" id="412755"/>
    <lineage>
        <taxon>unclassified sequences</taxon>
        <taxon>metagenomes</taxon>
        <taxon>ecological metagenomes</taxon>
    </lineage>
</organism>
<feature type="non-terminal residue" evidence="1">
    <location>
        <position position="365"/>
    </location>
</feature>
<dbReference type="InterPro" id="IPR011989">
    <property type="entry name" value="ARM-like"/>
</dbReference>
<dbReference type="SUPFAM" id="SSF48371">
    <property type="entry name" value="ARM repeat"/>
    <property type="match status" value="1"/>
</dbReference>
<reference evidence="1" key="1">
    <citation type="journal article" date="2014" name="Front. Microbiol.">
        <title>High frequency of phylogenetically diverse reductive dehalogenase-homologous genes in deep subseafloor sedimentary metagenomes.</title>
        <authorList>
            <person name="Kawai M."/>
            <person name="Futagami T."/>
            <person name="Toyoda A."/>
            <person name="Takaki Y."/>
            <person name="Nishi S."/>
            <person name="Hori S."/>
            <person name="Arai W."/>
            <person name="Tsubouchi T."/>
            <person name="Morono Y."/>
            <person name="Uchiyama I."/>
            <person name="Ito T."/>
            <person name="Fujiyama A."/>
            <person name="Inagaki F."/>
            <person name="Takami H."/>
        </authorList>
    </citation>
    <scope>NUCLEOTIDE SEQUENCE</scope>
    <source>
        <strain evidence="1">Expedition CK06-06</strain>
    </source>
</reference>
<comment type="caution">
    <text evidence="1">The sequence shown here is derived from an EMBL/GenBank/DDBJ whole genome shotgun (WGS) entry which is preliminary data.</text>
</comment>
<feature type="non-terminal residue" evidence="1">
    <location>
        <position position="1"/>
    </location>
</feature>
<dbReference type="EMBL" id="BARU01008504">
    <property type="protein sequence ID" value="GAH42120.1"/>
    <property type="molecule type" value="Genomic_DNA"/>
</dbReference>
<sequence length="365" mass="41659">LTPEDKIELYKRSIALGLQLNPDLGEEEDDKNLEDFNLPYHVEAACEGETPELKSMLSENREISSMVAMVNLLFEILFLEERHDQFSATLNALYQCYKEVVHKSNFALASLILARIQELKDMLPGQSKEKEKSLEIILQKTKDESFIASLRKLFLDGRIKDYDSFFQYLTLLSPNSISLVGDVWEHSEDPFLLQKASTFLQEIAQENIAPVANIAGEDRISLTKEVIAILGRIGGKKILPYLIIFSEYQHKAIRFEIIHAMSKIKDKATNEILIRFLSDKDGEVRTRAAMNLKYRRNKTTLNHVIQLAQEKDFMSRSKLEKKALLGFLARTKNGEVSTLLGSMLKKWSILSTVKQNETRLCAITA</sequence>
<proteinExistence type="predicted"/>